<feature type="transmembrane region" description="Helical" evidence="1">
    <location>
        <begin position="89"/>
        <end position="109"/>
    </location>
</feature>
<reference evidence="2 3" key="1">
    <citation type="submission" date="2019-02" db="EMBL/GenBank/DDBJ databases">
        <title>Pedobacter sp. RP-1-13 sp. nov., isolated from Arctic soil.</title>
        <authorList>
            <person name="Dahal R.H."/>
        </authorList>
    </citation>
    <scope>NUCLEOTIDE SEQUENCE [LARGE SCALE GENOMIC DNA]</scope>
    <source>
        <strain evidence="2 3">RP-1-13</strain>
    </source>
</reference>
<dbReference type="Proteomes" id="UP000292884">
    <property type="component" value="Unassembled WGS sequence"/>
</dbReference>
<keyword evidence="1" id="KW-0472">Membrane</keyword>
<name>A0A4R0MXB5_9SPHI</name>
<dbReference type="Pfam" id="PF11188">
    <property type="entry name" value="DUF2975"/>
    <property type="match status" value="1"/>
</dbReference>
<feature type="transmembrane region" description="Helical" evidence="1">
    <location>
        <begin position="129"/>
        <end position="147"/>
    </location>
</feature>
<proteinExistence type="predicted"/>
<sequence>MHTKNQITLIKLSFLLTIVGSVALRLDIFREGFIEGWKGTGDVKAPSLLEAFVAFTGVYFGLKILINLFRFINSVQKENIFDEKNVTRLTSMGWSSITLSFLLYIFYFLKTIVSFSMDSVYKAIELVDFDFWLIIFGITLLTIGFVFKKGIELQQEQDLTI</sequence>
<evidence type="ECO:0000256" key="1">
    <source>
        <dbReference type="SAM" id="Phobius"/>
    </source>
</evidence>
<dbReference type="AlphaFoldDB" id="A0A4R0MXB5"/>
<dbReference type="EMBL" id="SJSK01000002">
    <property type="protein sequence ID" value="TCC91870.1"/>
    <property type="molecule type" value="Genomic_DNA"/>
</dbReference>
<keyword evidence="1" id="KW-1133">Transmembrane helix</keyword>
<gene>
    <name evidence="2" type="ORF">EZ428_08970</name>
</gene>
<dbReference type="RefSeq" id="WP_131552810.1">
    <property type="nucleotide sequence ID" value="NZ_SJSK01000002.1"/>
</dbReference>
<dbReference type="OrthoDB" id="766118at2"/>
<evidence type="ECO:0000313" key="3">
    <source>
        <dbReference type="Proteomes" id="UP000292884"/>
    </source>
</evidence>
<comment type="caution">
    <text evidence="2">The sequence shown here is derived from an EMBL/GenBank/DDBJ whole genome shotgun (WGS) entry which is preliminary data.</text>
</comment>
<organism evidence="2 3">
    <name type="scientific">Pedobacter frigiditerrae</name>
    <dbReference type="NCBI Taxonomy" id="2530452"/>
    <lineage>
        <taxon>Bacteria</taxon>
        <taxon>Pseudomonadati</taxon>
        <taxon>Bacteroidota</taxon>
        <taxon>Sphingobacteriia</taxon>
        <taxon>Sphingobacteriales</taxon>
        <taxon>Sphingobacteriaceae</taxon>
        <taxon>Pedobacter</taxon>
    </lineage>
</organism>
<evidence type="ECO:0000313" key="2">
    <source>
        <dbReference type="EMBL" id="TCC91870.1"/>
    </source>
</evidence>
<accession>A0A4R0MXB5</accession>
<protein>
    <submittedName>
        <fullName evidence="2">DUF2975 domain-containing protein</fullName>
    </submittedName>
</protein>
<keyword evidence="3" id="KW-1185">Reference proteome</keyword>
<keyword evidence="1" id="KW-0812">Transmembrane</keyword>
<feature type="transmembrane region" description="Helical" evidence="1">
    <location>
        <begin position="49"/>
        <end position="69"/>
    </location>
</feature>
<dbReference type="InterPro" id="IPR021354">
    <property type="entry name" value="DUF2975"/>
</dbReference>